<accession>A0A914CIF5</accession>
<sequence length="64" mass="7312">MDGLGTYKFRNPNAEQLGDQFRWILTKANTMPNASLKNIVDDADFFTYRGLLSTLSTTIYNAKY</sequence>
<dbReference type="AlphaFoldDB" id="A0A914CIF5"/>
<name>A0A914CIF5_9BILA</name>
<keyword evidence="1" id="KW-1185">Reference proteome</keyword>
<protein>
    <submittedName>
        <fullName evidence="2">Uncharacterized protein</fullName>
    </submittedName>
</protein>
<evidence type="ECO:0000313" key="2">
    <source>
        <dbReference type="WBParaSite" id="ACRNAN_scaffold11160.g27477.t1"/>
    </source>
</evidence>
<reference evidence="2" key="1">
    <citation type="submission" date="2022-11" db="UniProtKB">
        <authorList>
            <consortium name="WormBaseParasite"/>
        </authorList>
    </citation>
    <scope>IDENTIFICATION</scope>
</reference>
<evidence type="ECO:0000313" key="1">
    <source>
        <dbReference type="Proteomes" id="UP000887540"/>
    </source>
</evidence>
<dbReference type="Proteomes" id="UP000887540">
    <property type="component" value="Unplaced"/>
</dbReference>
<proteinExistence type="predicted"/>
<organism evidence="1 2">
    <name type="scientific">Acrobeloides nanus</name>
    <dbReference type="NCBI Taxonomy" id="290746"/>
    <lineage>
        <taxon>Eukaryota</taxon>
        <taxon>Metazoa</taxon>
        <taxon>Ecdysozoa</taxon>
        <taxon>Nematoda</taxon>
        <taxon>Chromadorea</taxon>
        <taxon>Rhabditida</taxon>
        <taxon>Tylenchina</taxon>
        <taxon>Cephalobomorpha</taxon>
        <taxon>Cephaloboidea</taxon>
        <taxon>Cephalobidae</taxon>
        <taxon>Acrobeloides</taxon>
    </lineage>
</organism>
<dbReference type="WBParaSite" id="ACRNAN_scaffold11160.g27477.t1">
    <property type="protein sequence ID" value="ACRNAN_scaffold11160.g27477.t1"/>
    <property type="gene ID" value="ACRNAN_scaffold11160.g27477"/>
</dbReference>